<accession>A0A1R0GPZ3</accession>
<feature type="region of interest" description="Disordered" evidence="9">
    <location>
        <begin position="1000"/>
        <end position="1035"/>
    </location>
</feature>
<dbReference type="EMBL" id="LSSL01005200">
    <property type="protein sequence ID" value="OLY78962.1"/>
    <property type="molecule type" value="Genomic_DNA"/>
</dbReference>
<feature type="region of interest" description="Disordered" evidence="9">
    <location>
        <begin position="853"/>
        <end position="882"/>
    </location>
</feature>
<feature type="domain" description="SMP-LTD" evidence="11">
    <location>
        <begin position="330"/>
        <end position="516"/>
    </location>
</feature>
<keyword evidence="2" id="KW-0813">Transport</keyword>
<evidence type="ECO:0000256" key="9">
    <source>
        <dbReference type="SAM" id="MobiDB-lite"/>
    </source>
</evidence>
<evidence type="ECO:0000256" key="3">
    <source>
        <dbReference type="ARBA" id="ARBA00022692"/>
    </source>
</evidence>
<keyword evidence="13" id="KW-1185">Reference proteome</keyword>
<evidence type="ECO:0000256" key="6">
    <source>
        <dbReference type="ARBA" id="ARBA00023055"/>
    </source>
</evidence>
<keyword evidence="3 10" id="KW-0812">Transmembrane</keyword>
<evidence type="ECO:0000256" key="7">
    <source>
        <dbReference type="ARBA" id="ARBA00023121"/>
    </source>
</evidence>
<keyword evidence="5 10" id="KW-1133">Transmembrane helix</keyword>
<dbReference type="PANTHER" id="PTHR13466">
    <property type="entry name" value="TEX2 PROTEIN-RELATED"/>
    <property type="match status" value="1"/>
</dbReference>
<evidence type="ECO:0000256" key="2">
    <source>
        <dbReference type="ARBA" id="ARBA00022448"/>
    </source>
</evidence>
<feature type="compositionally biased region" description="Polar residues" evidence="9">
    <location>
        <begin position="681"/>
        <end position="690"/>
    </location>
</feature>
<evidence type="ECO:0000256" key="10">
    <source>
        <dbReference type="SAM" id="Phobius"/>
    </source>
</evidence>
<feature type="region of interest" description="Disordered" evidence="9">
    <location>
        <begin position="661"/>
        <end position="690"/>
    </location>
</feature>
<dbReference type="GO" id="GO:0006869">
    <property type="term" value="P:lipid transport"/>
    <property type="evidence" value="ECO:0007669"/>
    <property type="project" value="UniProtKB-KW"/>
</dbReference>
<feature type="region of interest" description="Disordered" evidence="9">
    <location>
        <begin position="926"/>
        <end position="988"/>
    </location>
</feature>
<evidence type="ECO:0000256" key="8">
    <source>
        <dbReference type="ARBA" id="ARBA00023136"/>
    </source>
</evidence>
<protein>
    <recommendedName>
        <fullName evidence="11">SMP-LTD domain-containing protein</fullName>
    </recommendedName>
</protein>
<feature type="transmembrane region" description="Helical" evidence="10">
    <location>
        <begin position="6"/>
        <end position="28"/>
    </location>
</feature>
<dbReference type="CDD" id="cd21675">
    <property type="entry name" value="SMP_TEX2"/>
    <property type="match status" value="1"/>
</dbReference>
<keyword evidence="7" id="KW-0446">Lipid-binding</keyword>
<gene>
    <name evidence="12" type="ORF">AYI68_g6980</name>
</gene>
<keyword evidence="6" id="KW-0445">Lipid transport</keyword>
<organism evidence="12 13">
    <name type="scientific">Smittium mucronatum</name>
    <dbReference type="NCBI Taxonomy" id="133383"/>
    <lineage>
        <taxon>Eukaryota</taxon>
        <taxon>Fungi</taxon>
        <taxon>Fungi incertae sedis</taxon>
        <taxon>Zoopagomycota</taxon>
        <taxon>Kickxellomycotina</taxon>
        <taxon>Harpellomycetes</taxon>
        <taxon>Harpellales</taxon>
        <taxon>Legeriomycetaceae</taxon>
        <taxon>Smittium</taxon>
    </lineage>
</organism>
<dbReference type="AlphaFoldDB" id="A0A1R0GPZ3"/>
<evidence type="ECO:0000256" key="4">
    <source>
        <dbReference type="ARBA" id="ARBA00022824"/>
    </source>
</evidence>
<comment type="caution">
    <text evidence="12">The sequence shown here is derived from an EMBL/GenBank/DDBJ whole genome shotgun (WGS) entry which is preliminary data.</text>
</comment>
<keyword evidence="4" id="KW-0256">Endoplasmic reticulum</keyword>
<evidence type="ECO:0000313" key="12">
    <source>
        <dbReference type="EMBL" id="OLY78962.1"/>
    </source>
</evidence>
<dbReference type="InterPro" id="IPR031468">
    <property type="entry name" value="SMP_LBD"/>
</dbReference>
<reference evidence="12 13" key="1">
    <citation type="journal article" date="2016" name="Mol. Biol. Evol.">
        <title>Genome-Wide Survey of Gut Fungi (Harpellales) Reveals the First Horizontally Transferred Ubiquitin Gene from a Mosquito Host.</title>
        <authorList>
            <person name="Wang Y."/>
            <person name="White M.M."/>
            <person name="Kvist S."/>
            <person name="Moncalvo J.M."/>
        </authorList>
    </citation>
    <scope>NUCLEOTIDE SEQUENCE [LARGE SCALE GENOMIC DNA]</scope>
    <source>
        <strain evidence="12 13">ALG-7-W6</strain>
    </source>
</reference>
<proteinExistence type="predicted"/>
<evidence type="ECO:0000259" key="11">
    <source>
        <dbReference type="PROSITE" id="PS51847"/>
    </source>
</evidence>
<feature type="compositionally biased region" description="Low complexity" evidence="9">
    <location>
        <begin position="853"/>
        <end position="864"/>
    </location>
</feature>
<keyword evidence="8 10" id="KW-0472">Membrane</keyword>
<feature type="transmembrane region" description="Helical" evidence="10">
    <location>
        <begin position="49"/>
        <end position="69"/>
    </location>
</feature>
<feature type="region of interest" description="Disordered" evidence="9">
    <location>
        <begin position="729"/>
        <end position="780"/>
    </location>
</feature>
<feature type="compositionally biased region" description="Polar residues" evidence="9">
    <location>
        <begin position="865"/>
        <end position="882"/>
    </location>
</feature>
<dbReference type="OrthoDB" id="26740at2759"/>
<dbReference type="PANTHER" id="PTHR13466:SF0">
    <property type="entry name" value="SMP-LTD DOMAIN-CONTAINING PROTEIN"/>
    <property type="match status" value="1"/>
</dbReference>
<feature type="compositionally biased region" description="Polar residues" evidence="9">
    <location>
        <begin position="926"/>
        <end position="940"/>
    </location>
</feature>
<evidence type="ECO:0000313" key="13">
    <source>
        <dbReference type="Proteomes" id="UP000187455"/>
    </source>
</evidence>
<sequence>MHSIFVFIFGVLSAPFILAICLYLWWLTLPVKGTEIDSDPIRNYQKNSFIYNLILEKISFYLGLNLLVVDSSFKPNNPFSSDTSVVAENASPETQIQAGPKLDSFDLLSENSKDQEEKISGWLFIMIPKNNEKLALENVISLYASLRVYKLFSPEDPNCILDAKKSNFNNQSNLKKNSKHYFLCYAVLKGGNIFLYDSEKKNEGFGTIVLSEYTASLGFVDEFKESRAYSKKTPILLHRQDNLNISTGSSLTPDPNSANHAHKDQKIAYCLFTLQSTKKEDWYFAITSTILQINTDDISKLQRSCFSMEWAQVKNVLDYRFKDKKDSNAPTSASDIFLNALLGRLALGVMKTKAAHAFLKKKITKKFDSLQLPSVIDQIEVLNLSIGKNIPLLSETKLSSYGQNGQINLETFIDYSGGLTILLKVTAKLVNVKIPINFDLKVNRLRGSAVMSLKQPPSDRFWFGFKELPDIDLEIEPIFMQKKIKVKKIIDVLNSKILDSFKSSFVLPNMSDILFFIPGKKSKGGIFERDIHLDNFDLSNELVASFLSSSPILKTQKPDVDEQEVSNTDSNTLKSKLAAFLRKPQESQSNALTQDKEQNEIIQKIKLENSKKMASDRSKSSTWSFKSLIEVEKIPITPKNSLPVDIISPNSSTSKSKLYEIRGSESQNSQKPALPVRRDSNSIASSPNLNRAIYTTKSSDSFITPPGDNETGSFIPYVKSDKDIKYSDTQSLSSFGNDGKNPKESLHISSLSDNDENSPAPRIVPNEDLTGEEKEKENSPELVLEIPTAEGYTHGINHNSLRQSVSNDDKIFSFPSMSKTALSPPRERRLSKNYTSAAFEDPSLSDVQQLRLKQQQQQKRVQQQRTENLSKSDNAQSEPALTTKQIAQGIKTSVILSASELYKNAKQSAAAESAMKWIMKQSAKMSSSPANTAETSNSGVIPSEVDKRSRSGTNERVLPPLPKRQSLSTDGLNRTRNEETASLTSSPTLLAKESISEGFLIPSDNGAPPIMEPPKLPIRNAKMNGKTKVEDFQIY</sequence>
<dbReference type="GO" id="GO:0008289">
    <property type="term" value="F:lipid binding"/>
    <property type="evidence" value="ECO:0007669"/>
    <property type="project" value="UniProtKB-KW"/>
</dbReference>
<dbReference type="Proteomes" id="UP000187455">
    <property type="component" value="Unassembled WGS sequence"/>
</dbReference>
<evidence type="ECO:0000256" key="5">
    <source>
        <dbReference type="ARBA" id="ARBA00022989"/>
    </source>
</evidence>
<comment type="subcellular location">
    <subcellularLocation>
        <location evidence="1">Endoplasmic reticulum membrane</location>
    </subcellularLocation>
</comment>
<evidence type="ECO:0000256" key="1">
    <source>
        <dbReference type="ARBA" id="ARBA00004586"/>
    </source>
</evidence>
<dbReference type="PROSITE" id="PS51847">
    <property type="entry name" value="SMP"/>
    <property type="match status" value="1"/>
</dbReference>
<name>A0A1R0GPZ3_9FUNG</name>
<dbReference type="GO" id="GO:0005789">
    <property type="term" value="C:endoplasmic reticulum membrane"/>
    <property type="evidence" value="ECO:0007669"/>
    <property type="project" value="UniProtKB-SubCell"/>
</dbReference>
<dbReference type="STRING" id="133383.A0A1R0GPZ3"/>